<dbReference type="InterPro" id="IPR041301">
    <property type="entry name" value="PBECR3"/>
</dbReference>
<dbReference type="RefSeq" id="WP_382262358.1">
    <property type="nucleotide sequence ID" value="NZ_JBHRZO010000008.1"/>
</dbReference>
<evidence type="ECO:0000259" key="2">
    <source>
        <dbReference type="Pfam" id="PF18812"/>
    </source>
</evidence>
<dbReference type="Pfam" id="PF18812">
    <property type="entry name" value="PBECR3"/>
    <property type="match status" value="1"/>
</dbReference>
<comment type="caution">
    <text evidence="3">The sequence shown here is derived from an EMBL/GenBank/DDBJ whole genome shotgun (WGS) entry which is preliminary data.</text>
</comment>
<name>A0ABV7ZG56_9HELI</name>
<evidence type="ECO:0000256" key="1">
    <source>
        <dbReference type="SAM" id="MobiDB-lite"/>
    </source>
</evidence>
<dbReference type="Proteomes" id="UP001595783">
    <property type="component" value="Unassembled WGS sequence"/>
</dbReference>
<keyword evidence="4" id="KW-1185">Reference proteome</keyword>
<protein>
    <recommendedName>
        <fullName evidence="2">Phage-Barnase-EndoU-ColicinE5/D-RelE like nuclease 3 domain-containing protein</fullName>
    </recommendedName>
</protein>
<evidence type="ECO:0000313" key="4">
    <source>
        <dbReference type="Proteomes" id="UP001595783"/>
    </source>
</evidence>
<feature type="domain" description="Phage-Barnase-EndoU-ColicinE5/D-RelE like nuclease 3" evidence="2">
    <location>
        <begin position="86"/>
        <end position="193"/>
    </location>
</feature>
<evidence type="ECO:0000313" key="3">
    <source>
        <dbReference type="EMBL" id="MFC3847254.1"/>
    </source>
</evidence>
<reference evidence="4" key="1">
    <citation type="journal article" date="2019" name="Int. J. Syst. Evol. Microbiol.">
        <title>The Global Catalogue of Microorganisms (GCM) 10K type strain sequencing project: providing services to taxonomists for standard genome sequencing and annotation.</title>
        <authorList>
            <consortium name="The Broad Institute Genomics Platform"/>
            <consortium name="The Broad Institute Genome Sequencing Center for Infectious Disease"/>
            <person name="Wu L."/>
            <person name="Ma J."/>
        </authorList>
    </citation>
    <scope>NUCLEOTIDE SEQUENCE [LARGE SCALE GENOMIC DNA]</scope>
    <source>
        <strain evidence="4">CCUG 53816</strain>
    </source>
</reference>
<dbReference type="EMBL" id="JBHRZO010000008">
    <property type="protein sequence ID" value="MFC3847254.1"/>
    <property type="molecule type" value="Genomic_DNA"/>
</dbReference>
<gene>
    <name evidence="3" type="ORF">ACFOPX_01725</name>
</gene>
<accession>A0ABV7ZG56</accession>
<sequence length="242" mass="27628">MRALGQRVEFDNATRALIREIEGSIPPDDGGGGGGLVPPKGDSPQGDLPPKSKLTQDLNPQQIKAHIEQWDLSNPKATDRLLIGKVQGEELEQLKSEFNFKGNYTLAREIDAKHVAHVMHRHSSAKIEEPRNQIPITLEDISNYPNIVKNADVREVAGGRIRYKKQINGHYVVVEEALTGQNKLRFVTMWKKKIKHYVTPIYDVKGYSIANELTISLLGYYAWRCEETRWSTSKDIFVYWWF</sequence>
<proteinExistence type="predicted"/>
<organism evidence="3 4">
    <name type="scientific">Helicobacter baculiformis</name>
    <dbReference type="NCBI Taxonomy" id="427351"/>
    <lineage>
        <taxon>Bacteria</taxon>
        <taxon>Pseudomonadati</taxon>
        <taxon>Campylobacterota</taxon>
        <taxon>Epsilonproteobacteria</taxon>
        <taxon>Campylobacterales</taxon>
        <taxon>Helicobacteraceae</taxon>
        <taxon>Helicobacter</taxon>
    </lineage>
</organism>
<feature type="region of interest" description="Disordered" evidence="1">
    <location>
        <begin position="21"/>
        <end position="55"/>
    </location>
</feature>